<dbReference type="OrthoDB" id="1435601at2"/>
<sequence>MRLFGIAITIILTFNTITYGQSNSYNEDIVSYLEVNGTETQYAQAVEQLFVMLSKQYAGNNISNDVWRQLETKYKTKALKSIKLLLVTPYRTTFSHDNIKRMLAFYNTEAGKQMMIDPTKLTKAQKSVAGDFYASDAGAKLLENKTSLEQRVAEVSEIWSRDLYRMVTEDLQQMGYTTGQ</sequence>
<dbReference type="eggNOG" id="COG3184">
    <property type="taxonomic scope" value="Bacteria"/>
</dbReference>
<dbReference type="Pfam" id="PF09832">
    <property type="entry name" value="DUF2059"/>
    <property type="match status" value="1"/>
</dbReference>
<keyword evidence="3" id="KW-1185">Reference proteome</keyword>
<dbReference type="Proteomes" id="UP000002297">
    <property type="component" value="Chromosome"/>
</dbReference>
<dbReference type="RefSeq" id="WP_013187617.1">
    <property type="nucleotide sequence ID" value="NC_014230.1"/>
</dbReference>
<feature type="domain" description="DUF2059" evidence="1">
    <location>
        <begin position="82"/>
        <end position="116"/>
    </location>
</feature>
<evidence type="ECO:0000313" key="2">
    <source>
        <dbReference type="EMBL" id="EAP86232.1"/>
    </source>
</evidence>
<accession>A3U8U6</accession>
<gene>
    <name evidence="2" type="ordered locus">CA2559_09368</name>
</gene>
<dbReference type="EMBL" id="CP002046">
    <property type="protein sequence ID" value="EAP86232.1"/>
    <property type="molecule type" value="Genomic_DNA"/>
</dbReference>
<dbReference type="InterPro" id="IPR018637">
    <property type="entry name" value="DUF2059"/>
</dbReference>
<dbReference type="AlphaFoldDB" id="A3U8U6"/>
<proteinExistence type="predicted"/>
<evidence type="ECO:0000259" key="1">
    <source>
        <dbReference type="Pfam" id="PF09832"/>
    </source>
</evidence>
<dbReference type="HOGENOM" id="CLU_107918_0_0_10"/>
<name>A3U8U6_CROAH</name>
<protein>
    <recommendedName>
        <fullName evidence="1">DUF2059 domain-containing protein</fullName>
    </recommendedName>
</protein>
<dbReference type="GeneID" id="89453618"/>
<organism evidence="2 3">
    <name type="scientific">Croceibacter atlanticus (strain ATCC BAA-628 / JCM 21780 / CIP 108009 / IAM 15332 / KCTC 12090 / HTCC2559)</name>
    <dbReference type="NCBI Taxonomy" id="216432"/>
    <lineage>
        <taxon>Bacteria</taxon>
        <taxon>Pseudomonadati</taxon>
        <taxon>Bacteroidota</taxon>
        <taxon>Flavobacteriia</taxon>
        <taxon>Flavobacteriales</taxon>
        <taxon>Flavobacteriaceae</taxon>
        <taxon>Croceibacter</taxon>
    </lineage>
</organism>
<reference evidence="2 3" key="1">
    <citation type="journal article" date="2010" name="J. Bacteriol.">
        <title>The complete genome sequence of Croceibacter atlanticus HTCC2559T.</title>
        <authorList>
            <person name="Oh H.M."/>
            <person name="Kang I."/>
            <person name="Ferriera S."/>
            <person name="Giovannoni S.J."/>
            <person name="Cho J.C."/>
        </authorList>
    </citation>
    <scope>NUCLEOTIDE SEQUENCE [LARGE SCALE GENOMIC DNA]</scope>
    <source>
        <strain evidence="3">ATCC BAA-628 / HTCC2559 / KCTC 12090</strain>
    </source>
</reference>
<evidence type="ECO:0000313" key="3">
    <source>
        <dbReference type="Proteomes" id="UP000002297"/>
    </source>
</evidence>
<dbReference type="KEGG" id="cat:CA2559_09368"/>